<dbReference type="Proteomes" id="UP001201980">
    <property type="component" value="Unassembled WGS sequence"/>
</dbReference>
<reference evidence="2" key="1">
    <citation type="submission" date="2022-07" db="EMBL/GenBank/DDBJ databases">
        <title>Draft genome sequence of Zalerion maritima ATCC 34329, a (micro)plastics degrading marine fungus.</title>
        <authorList>
            <person name="Paco A."/>
            <person name="Goncalves M.F.M."/>
            <person name="Rocha-Santos T.A.P."/>
            <person name="Alves A."/>
        </authorList>
    </citation>
    <scope>NUCLEOTIDE SEQUENCE</scope>
    <source>
        <strain evidence="2">ATCC 34329</strain>
    </source>
</reference>
<evidence type="ECO:0000313" key="2">
    <source>
        <dbReference type="EMBL" id="KAJ2902158.1"/>
    </source>
</evidence>
<proteinExistence type="predicted"/>
<dbReference type="Gene3D" id="1.25.40.20">
    <property type="entry name" value="Ankyrin repeat-containing domain"/>
    <property type="match status" value="1"/>
</dbReference>
<keyword evidence="3" id="KW-1185">Reference proteome</keyword>
<evidence type="ECO:0000313" key="3">
    <source>
        <dbReference type="Proteomes" id="UP001201980"/>
    </source>
</evidence>
<comment type="caution">
    <text evidence="2">The sequence shown here is derived from an EMBL/GenBank/DDBJ whole genome shotgun (WGS) entry which is preliminary data.</text>
</comment>
<evidence type="ECO:0000256" key="1">
    <source>
        <dbReference type="SAM" id="MobiDB-lite"/>
    </source>
</evidence>
<accession>A0AAD5RYM6</accession>
<organism evidence="2 3">
    <name type="scientific">Zalerion maritima</name>
    <dbReference type="NCBI Taxonomy" id="339359"/>
    <lineage>
        <taxon>Eukaryota</taxon>
        <taxon>Fungi</taxon>
        <taxon>Dikarya</taxon>
        <taxon>Ascomycota</taxon>
        <taxon>Pezizomycotina</taxon>
        <taxon>Sordariomycetes</taxon>
        <taxon>Lulworthiomycetidae</taxon>
        <taxon>Lulworthiales</taxon>
        <taxon>Lulworthiaceae</taxon>
        <taxon>Zalerion</taxon>
    </lineage>
</organism>
<name>A0AAD5RYM6_9PEZI</name>
<sequence>MVSRLSQEWLPAGTKAGRFHQRGLFGAMLRMTRGSLNRDKDTGRTLLPWMAMDGVVGILPQLVDIRFDVNEGGSDWHAPLHLSVIGNRSGAVKTLVEECNADMHMKDANDLPHGATSTDITVPTMDIVSAFRVAIMKLVAKAASAMGLVVLWRRGTAAPKMDSIIKCQAHRALALPPKFATSLAFFLGVAVAINVTVPETIHAGKETEITIGFDTWKQPYRYEAMYDSAGWSSVVPVCRNPEDPDVGCSNDGLYEHYQLYLSTEEFMTTCYLSDLIPTGTTNPKITIPKDLGPPLDSYTITAIEFNGTKMYTDFHGVADSSAFALADTTVTAWTTWELYGGWVKPAAVLPCSSYSCYRKCGLKTSDGKGNMGEGKDLDFFNCINTCDGIYADPNDFLGPWSWYRDWKSDEDGYIQSSSATWKGWDTTTRLNDYTTMDKTATTLYGTPTDVAYDAVQATTTSDGGTKETGSGEGDGQSAGVRMGGNGMLILAGCVVVTMTGLFC</sequence>
<dbReference type="SUPFAM" id="SSF48403">
    <property type="entry name" value="Ankyrin repeat"/>
    <property type="match status" value="1"/>
</dbReference>
<feature type="region of interest" description="Disordered" evidence="1">
    <location>
        <begin position="459"/>
        <end position="478"/>
    </location>
</feature>
<dbReference type="EMBL" id="JAKWBI020000122">
    <property type="protein sequence ID" value="KAJ2902158.1"/>
    <property type="molecule type" value="Genomic_DNA"/>
</dbReference>
<dbReference type="InterPro" id="IPR036770">
    <property type="entry name" value="Ankyrin_rpt-contain_sf"/>
</dbReference>
<gene>
    <name evidence="2" type="ORF">MKZ38_000956</name>
</gene>
<protein>
    <submittedName>
        <fullName evidence="2">Uncharacterized protein</fullName>
    </submittedName>
</protein>
<dbReference type="AlphaFoldDB" id="A0AAD5RYM6"/>